<keyword evidence="3" id="KW-1185">Reference proteome</keyword>
<dbReference type="SUPFAM" id="SSF55729">
    <property type="entry name" value="Acyl-CoA N-acyltransferases (Nat)"/>
    <property type="match status" value="1"/>
</dbReference>
<dbReference type="PROSITE" id="PS51186">
    <property type="entry name" value="GNAT"/>
    <property type="match status" value="1"/>
</dbReference>
<dbReference type="Pfam" id="PF00583">
    <property type="entry name" value="Acetyltransf_1"/>
    <property type="match status" value="1"/>
</dbReference>
<protein>
    <submittedName>
        <fullName evidence="2">Acetyltransferase (GNAT) family protein</fullName>
    </submittedName>
</protein>
<dbReference type="Gene3D" id="3.40.630.30">
    <property type="match status" value="1"/>
</dbReference>
<dbReference type="GO" id="GO:0016747">
    <property type="term" value="F:acyltransferase activity, transferring groups other than amino-acyl groups"/>
    <property type="evidence" value="ECO:0007669"/>
    <property type="project" value="InterPro"/>
</dbReference>
<comment type="caution">
    <text evidence="2">The sequence shown here is derived from an EMBL/GenBank/DDBJ whole genome shotgun (WGS) entry which is preliminary data.</text>
</comment>
<dbReference type="InterPro" id="IPR016181">
    <property type="entry name" value="Acyl_CoA_acyltransferase"/>
</dbReference>
<accession>A0A4R3L2Y3</accession>
<organism evidence="2 3">
    <name type="scientific">Hazenella coriacea</name>
    <dbReference type="NCBI Taxonomy" id="1179467"/>
    <lineage>
        <taxon>Bacteria</taxon>
        <taxon>Bacillati</taxon>
        <taxon>Bacillota</taxon>
        <taxon>Bacilli</taxon>
        <taxon>Bacillales</taxon>
        <taxon>Thermoactinomycetaceae</taxon>
        <taxon>Hazenella</taxon>
    </lineage>
</organism>
<keyword evidence="2" id="KW-0808">Transferase</keyword>
<gene>
    <name evidence="2" type="ORF">EDD58_105164</name>
</gene>
<feature type="domain" description="N-acetyltransferase" evidence="1">
    <location>
        <begin position="12"/>
        <end position="166"/>
    </location>
</feature>
<sequence>MKKDNISLSSSVRLELYHPKYDEILNQFSLPEEQVTFTALPKEMLKEIEKNQNETSIVITADSVPVGFFVLHAGDRVKEYTDHPHSLLLIAFSIDYYQQGKGYAKKGLSLLHDFVSKHFPTTDEIVLAVNMKNIAARQLYEKIGFQDRGGRKMGPKGEQLILHLSL</sequence>
<reference evidence="2 3" key="1">
    <citation type="submission" date="2019-03" db="EMBL/GenBank/DDBJ databases">
        <title>Genomic Encyclopedia of Type Strains, Phase IV (KMG-IV): sequencing the most valuable type-strain genomes for metagenomic binning, comparative biology and taxonomic classification.</title>
        <authorList>
            <person name="Goeker M."/>
        </authorList>
    </citation>
    <scope>NUCLEOTIDE SEQUENCE [LARGE SCALE GENOMIC DNA]</scope>
    <source>
        <strain evidence="2 3">DSM 45707</strain>
    </source>
</reference>
<evidence type="ECO:0000259" key="1">
    <source>
        <dbReference type="PROSITE" id="PS51186"/>
    </source>
</evidence>
<dbReference type="EMBL" id="SMAG01000005">
    <property type="protein sequence ID" value="TCS93953.1"/>
    <property type="molecule type" value="Genomic_DNA"/>
</dbReference>
<dbReference type="InterPro" id="IPR000182">
    <property type="entry name" value="GNAT_dom"/>
</dbReference>
<proteinExistence type="predicted"/>
<evidence type="ECO:0000313" key="2">
    <source>
        <dbReference type="EMBL" id="TCS93953.1"/>
    </source>
</evidence>
<evidence type="ECO:0000313" key="3">
    <source>
        <dbReference type="Proteomes" id="UP000294937"/>
    </source>
</evidence>
<dbReference type="AlphaFoldDB" id="A0A4R3L2Y3"/>
<name>A0A4R3L2Y3_9BACL</name>
<dbReference type="Proteomes" id="UP000294937">
    <property type="component" value="Unassembled WGS sequence"/>
</dbReference>